<accession>A0ABY6LUK1</accession>
<dbReference type="EMBL" id="CP092886">
    <property type="protein sequence ID" value="UYV84828.1"/>
    <property type="molecule type" value="Genomic_DNA"/>
</dbReference>
<evidence type="ECO:0000313" key="2">
    <source>
        <dbReference type="Proteomes" id="UP001235939"/>
    </source>
</evidence>
<organism evidence="1 2">
    <name type="scientific">Cordylochernes scorpioides</name>
    <dbReference type="NCBI Taxonomy" id="51811"/>
    <lineage>
        <taxon>Eukaryota</taxon>
        <taxon>Metazoa</taxon>
        <taxon>Ecdysozoa</taxon>
        <taxon>Arthropoda</taxon>
        <taxon>Chelicerata</taxon>
        <taxon>Arachnida</taxon>
        <taxon>Pseudoscorpiones</taxon>
        <taxon>Cheliferoidea</taxon>
        <taxon>Chernetidae</taxon>
        <taxon>Cordylochernes</taxon>
    </lineage>
</organism>
<proteinExistence type="predicted"/>
<keyword evidence="2" id="KW-1185">Reference proteome</keyword>
<evidence type="ECO:0000313" key="1">
    <source>
        <dbReference type="EMBL" id="UYV84828.1"/>
    </source>
</evidence>
<protein>
    <submittedName>
        <fullName evidence="1">Uncharacterized protein</fullName>
    </submittedName>
</protein>
<dbReference type="Proteomes" id="UP001235939">
    <property type="component" value="Chromosome X"/>
</dbReference>
<name>A0ABY6LUK1_9ARAC</name>
<reference evidence="1 2" key="1">
    <citation type="submission" date="2022-03" db="EMBL/GenBank/DDBJ databases">
        <title>A chromosomal length assembly of Cordylochernes scorpioides.</title>
        <authorList>
            <person name="Zeh D."/>
            <person name="Zeh J."/>
        </authorList>
    </citation>
    <scope>NUCLEOTIDE SEQUENCE [LARGE SCALE GENOMIC DNA]</scope>
    <source>
        <strain evidence="1">IN4F17</strain>
        <tissue evidence="1">Whole Body</tissue>
    </source>
</reference>
<sequence>MWSMVAQRLTQITSPAATSDQPWQHVEVACSVVPQEHIQSLFESMPRRVAASEMVFGRDGGPVMKENHEIVKMTCSSDRTLLAVSTAHCHLGSGELYDTQSQPSGVQMSPIWLLALNGGVGLLQELEDIEANFQKNPFPTSRATECSSPYENGIGDLTWTPPGLAYSRVLSTLYHTEAPGHPFIAQNLTLERIGSLLSSIGVRDVGRTLGNNCEVVVINEGAEDIALSVVEGTSPRLMLSVEVTKDEYIGVNLGRMVVSTGEERAHLDGIENKTFYEREGWRHFAFHMKERTLPWLEPMLSTPTS</sequence>
<gene>
    <name evidence="1" type="ORF">LAZ67_X003644</name>
</gene>